<accession>A0A919RR98</accession>
<evidence type="ECO:0000313" key="1">
    <source>
        <dbReference type="EMBL" id="GII97031.1"/>
    </source>
</evidence>
<keyword evidence="2" id="KW-1185">Reference proteome</keyword>
<dbReference type="Proteomes" id="UP000606172">
    <property type="component" value="Unassembled WGS sequence"/>
</dbReference>
<dbReference type="Pfam" id="PF04672">
    <property type="entry name" value="Methyltransf_19"/>
    <property type="match status" value="1"/>
</dbReference>
<gene>
    <name evidence="1" type="ORF">Ssi02_72620</name>
</gene>
<dbReference type="EMBL" id="BOOW01000054">
    <property type="protein sequence ID" value="GII97031.1"/>
    <property type="molecule type" value="Genomic_DNA"/>
</dbReference>
<dbReference type="RefSeq" id="WP_204032347.1">
    <property type="nucleotide sequence ID" value="NZ_BOOW01000054.1"/>
</dbReference>
<sequence length="259" mass="28412">MKGIDSTVPHSARVWNYWLGGKDNYPVDREVGDQFAQIFPGIFDLARHSRYFMQRAVRYLVSEAGVRQFLDVGTGLPTVDNTHEVAQRANPECRIVYVDNDPLVLAHARALLTSTGEGSTDYIDSDLRNPERILDLAAATLDLTQPVGLILMQVMGHVTDDDEAHSIVRRLLDGLPPGSYLAFNDSVDTHKANAAATSESYNESGAIPYKLRSPAVLEQFFDGLELVNPGVVSVSHWRPDTAPVPTDVFALGGVAKKTH</sequence>
<dbReference type="PIRSF" id="PIRSF017393">
    <property type="entry name" value="MTase_SAV2177"/>
    <property type="match status" value="1"/>
</dbReference>
<name>A0A919RR98_9ACTN</name>
<dbReference type="InterPro" id="IPR006764">
    <property type="entry name" value="SAM_dep_MeTrfase_SAV2177_type"/>
</dbReference>
<evidence type="ECO:0008006" key="3">
    <source>
        <dbReference type="Google" id="ProtNLM"/>
    </source>
</evidence>
<proteinExistence type="predicted"/>
<organism evidence="1 2">
    <name type="scientific">Sinosporangium siamense</name>
    <dbReference type="NCBI Taxonomy" id="1367973"/>
    <lineage>
        <taxon>Bacteria</taxon>
        <taxon>Bacillati</taxon>
        <taxon>Actinomycetota</taxon>
        <taxon>Actinomycetes</taxon>
        <taxon>Streptosporangiales</taxon>
        <taxon>Streptosporangiaceae</taxon>
        <taxon>Sinosporangium</taxon>
    </lineage>
</organism>
<dbReference type="Gene3D" id="3.40.50.150">
    <property type="entry name" value="Vaccinia Virus protein VP39"/>
    <property type="match status" value="1"/>
</dbReference>
<dbReference type="InterPro" id="IPR029063">
    <property type="entry name" value="SAM-dependent_MTases_sf"/>
</dbReference>
<dbReference type="AlphaFoldDB" id="A0A919RR98"/>
<comment type="caution">
    <text evidence="1">The sequence shown here is derived from an EMBL/GenBank/DDBJ whole genome shotgun (WGS) entry which is preliminary data.</text>
</comment>
<protein>
    <recommendedName>
        <fullName evidence="3">S-adenosyl methyltransferase</fullName>
    </recommendedName>
</protein>
<evidence type="ECO:0000313" key="2">
    <source>
        <dbReference type="Proteomes" id="UP000606172"/>
    </source>
</evidence>
<dbReference type="SUPFAM" id="SSF53335">
    <property type="entry name" value="S-adenosyl-L-methionine-dependent methyltransferases"/>
    <property type="match status" value="1"/>
</dbReference>
<reference evidence="1" key="1">
    <citation type="submission" date="2021-01" db="EMBL/GenBank/DDBJ databases">
        <title>Whole genome shotgun sequence of Sinosporangium siamense NBRC 109515.</title>
        <authorList>
            <person name="Komaki H."/>
            <person name="Tamura T."/>
        </authorList>
    </citation>
    <scope>NUCLEOTIDE SEQUENCE</scope>
    <source>
        <strain evidence="1">NBRC 109515</strain>
    </source>
</reference>